<evidence type="ECO:0000313" key="2">
    <source>
        <dbReference type="EMBL" id="RPD58994.1"/>
    </source>
</evidence>
<gene>
    <name evidence="2" type="ORF">L227DRAFT_171397</name>
</gene>
<dbReference type="Proteomes" id="UP000313359">
    <property type="component" value="Unassembled WGS sequence"/>
</dbReference>
<evidence type="ECO:0000259" key="1">
    <source>
        <dbReference type="PROSITE" id="PS50097"/>
    </source>
</evidence>
<name>A0A5C2S7E2_9APHY</name>
<evidence type="ECO:0000313" key="3">
    <source>
        <dbReference type="Proteomes" id="UP000313359"/>
    </source>
</evidence>
<dbReference type="InterPro" id="IPR011333">
    <property type="entry name" value="SKP1/BTB/POZ_sf"/>
</dbReference>
<dbReference type="InterPro" id="IPR000210">
    <property type="entry name" value="BTB/POZ_dom"/>
</dbReference>
<dbReference type="OrthoDB" id="3164835at2759"/>
<dbReference type="Pfam" id="PF00651">
    <property type="entry name" value="BTB"/>
    <property type="match status" value="1"/>
</dbReference>
<dbReference type="STRING" id="1328759.A0A5C2S7E2"/>
<dbReference type="SMART" id="SM00225">
    <property type="entry name" value="BTB"/>
    <property type="match status" value="2"/>
</dbReference>
<dbReference type="CDD" id="cd18186">
    <property type="entry name" value="BTB_POZ_ZBTB_KLHL-like"/>
    <property type="match status" value="1"/>
</dbReference>
<sequence>MFAARQDSMPTSSTTLRSPLDDLFNQASADITLRTSDHVDLHVHTQILSQASPVFSTILSLPQPQACGQAAGAVASDRPVIDVSEDSKTLRPLLRLCYPVDKEVITDLDHIVLVYKVALKYEMDWPLRLLERDDLIGMAPRSPLQVWAIAAQSGAEELARKACSEIRRGASLTSGKSGPDVLDTMLEEDKYDSLQGVRAGDYFRLREYLKDGDDSGHELLQSDRGVPFTYPKRHFVPHISSPDLYVYGRASSDVKHCVHGAILACHSPILADKIDAAKAVQSTTVSATSTEHLESGTSAERHLPVLELDVEPNTLHNLLAVCYKGTEALPDTLSSLAALVAAAGKLGMTQVRALADVAWQTAASENALEAYFVALQHKLESYAATAARKVLEKPLERGWYTSAMESSPAMAYQRLLDYYQACARRVNEELRRVAEHCRTQVARKSVSVYDRGRYTTAAVYDRERITNYLQEVGRKTTTEGPVAGRDDELSLTALLRRTCPGGGEDSHSSMWPPSYSDYSHNLLNTMLDTGATLQSSLDDVIAKVSRIPLQSGRGVWSNQGVLQVTLEIAS</sequence>
<dbReference type="AlphaFoldDB" id="A0A5C2S7E2"/>
<keyword evidence="3" id="KW-1185">Reference proteome</keyword>
<dbReference type="PROSITE" id="PS50097">
    <property type="entry name" value="BTB"/>
    <property type="match status" value="1"/>
</dbReference>
<proteinExistence type="predicted"/>
<accession>A0A5C2S7E2</accession>
<organism evidence="2 3">
    <name type="scientific">Lentinus tigrinus ALCF2SS1-6</name>
    <dbReference type="NCBI Taxonomy" id="1328759"/>
    <lineage>
        <taxon>Eukaryota</taxon>
        <taxon>Fungi</taxon>
        <taxon>Dikarya</taxon>
        <taxon>Basidiomycota</taxon>
        <taxon>Agaricomycotina</taxon>
        <taxon>Agaricomycetes</taxon>
        <taxon>Polyporales</taxon>
        <taxon>Polyporaceae</taxon>
        <taxon>Lentinus</taxon>
    </lineage>
</organism>
<reference evidence="2" key="1">
    <citation type="journal article" date="2018" name="Genome Biol. Evol.">
        <title>Genomics and development of Lentinus tigrinus, a white-rot wood-decaying mushroom with dimorphic fruiting bodies.</title>
        <authorList>
            <person name="Wu B."/>
            <person name="Xu Z."/>
            <person name="Knudson A."/>
            <person name="Carlson A."/>
            <person name="Chen N."/>
            <person name="Kovaka S."/>
            <person name="LaButti K."/>
            <person name="Lipzen A."/>
            <person name="Pennachio C."/>
            <person name="Riley R."/>
            <person name="Schakwitz W."/>
            <person name="Umezawa K."/>
            <person name="Ohm R.A."/>
            <person name="Grigoriev I.V."/>
            <person name="Nagy L.G."/>
            <person name="Gibbons J."/>
            <person name="Hibbett D."/>
        </authorList>
    </citation>
    <scope>NUCLEOTIDE SEQUENCE [LARGE SCALE GENOMIC DNA]</scope>
    <source>
        <strain evidence="2">ALCF2SS1-6</strain>
    </source>
</reference>
<feature type="domain" description="BTB" evidence="1">
    <location>
        <begin position="29"/>
        <end position="106"/>
    </location>
</feature>
<dbReference type="EMBL" id="ML122272">
    <property type="protein sequence ID" value="RPD58994.1"/>
    <property type="molecule type" value="Genomic_DNA"/>
</dbReference>
<protein>
    <recommendedName>
        <fullName evidence="1">BTB domain-containing protein</fullName>
    </recommendedName>
</protein>
<dbReference type="Gene3D" id="3.30.710.10">
    <property type="entry name" value="Potassium Channel Kv1.1, Chain A"/>
    <property type="match status" value="2"/>
</dbReference>